<keyword evidence="3 4" id="KW-0597">Phosphoprotein</keyword>
<dbReference type="PANTHER" id="PTHR43547:SF2">
    <property type="entry name" value="HYBRID SIGNAL TRANSDUCTION HISTIDINE KINASE C"/>
    <property type="match status" value="1"/>
</dbReference>
<dbReference type="SMART" id="SM00388">
    <property type="entry name" value="HisKA"/>
    <property type="match status" value="1"/>
</dbReference>
<dbReference type="PROSITE" id="PS50109">
    <property type="entry name" value="HIS_KIN"/>
    <property type="match status" value="1"/>
</dbReference>
<dbReference type="SUPFAM" id="SSF47384">
    <property type="entry name" value="Homodimeric domain of signal transducing histidine kinase"/>
    <property type="match status" value="1"/>
</dbReference>
<dbReference type="EC" id="2.7.13.3" evidence="2"/>
<comment type="caution">
    <text evidence="7">The sequence shown here is derived from an EMBL/GenBank/DDBJ whole genome shotgun (WGS) entry which is preliminary data.</text>
</comment>
<evidence type="ECO:0000313" key="8">
    <source>
        <dbReference type="Proteomes" id="UP001205560"/>
    </source>
</evidence>
<evidence type="ECO:0000256" key="1">
    <source>
        <dbReference type="ARBA" id="ARBA00000085"/>
    </source>
</evidence>
<dbReference type="PROSITE" id="PS50110">
    <property type="entry name" value="RESPONSE_REGULATORY"/>
    <property type="match status" value="1"/>
</dbReference>
<dbReference type="CDD" id="cd00075">
    <property type="entry name" value="HATPase"/>
    <property type="match status" value="1"/>
</dbReference>
<evidence type="ECO:0000256" key="4">
    <source>
        <dbReference type="PROSITE-ProRule" id="PRU00169"/>
    </source>
</evidence>
<dbReference type="Gene3D" id="3.40.50.2300">
    <property type="match status" value="1"/>
</dbReference>
<evidence type="ECO:0000313" key="7">
    <source>
        <dbReference type="EMBL" id="MCS0587660.1"/>
    </source>
</evidence>
<dbReference type="InterPro" id="IPR005467">
    <property type="entry name" value="His_kinase_dom"/>
</dbReference>
<dbReference type="InterPro" id="IPR004358">
    <property type="entry name" value="Sig_transdc_His_kin-like_C"/>
</dbReference>
<proteinExistence type="predicted"/>
<dbReference type="GO" id="GO:0005524">
    <property type="term" value="F:ATP binding"/>
    <property type="evidence" value="ECO:0007669"/>
    <property type="project" value="UniProtKB-KW"/>
</dbReference>
<dbReference type="Pfam" id="PF02518">
    <property type="entry name" value="HATPase_c"/>
    <property type="match status" value="1"/>
</dbReference>
<evidence type="ECO:0000256" key="3">
    <source>
        <dbReference type="ARBA" id="ARBA00022553"/>
    </source>
</evidence>
<dbReference type="SMART" id="SM00387">
    <property type="entry name" value="HATPase_c"/>
    <property type="match status" value="1"/>
</dbReference>
<evidence type="ECO:0000259" key="6">
    <source>
        <dbReference type="PROSITE" id="PS50110"/>
    </source>
</evidence>
<gene>
    <name evidence="7" type="ORF">NX782_00400</name>
</gene>
<accession>A0ABT2A0F3</accession>
<feature type="domain" description="Histidine kinase" evidence="5">
    <location>
        <begin position="374"/>
        <end position="588"/>
    </location>
</feature>
<dbReference type="Proteomes" id="UP001205560">
    <property type="component" value="Unassembled WGS sequence"/>
</dbReference>
<dbReference type="Pfam" id="PF00072">
    <property type="entry name" value="Response_reg"/>
    <property type="match status" value="1"/>
</dbReference>
<dbReference type="InterPro" id="IPR036097">
    <property type="entry name" value="HisK_dim/P_sf"/>
</dbReference>
<dbReference type="InterPro" id="IPR003661">
    <property type="entry name" value="HisK_dim/P_dom"/>
</dbReference>
<keyword evidence="8" id="KW-1185">Reference proteome</keyword>
<dbReference type="SMART" id="SM00448">
    <property type="entry name" value="REC"/>
    <property type="match status" value="1"/>
</dbReference>
<feature type="modified residue" description="4-aspartylphosphate" evidence="4">
    <location>
        <position position="657"/>
    </location>
</feature>
<dbReference type="InterPro" id="IPR003594">
    <property type="entry name" value="HATPase_dom"/>
</dbReference>
<organism evidence="7 8">
    <name type="scientific">Massilia norwichensis</name>
    <dbReference type="NCBI Taxonomy" id="1442366"/>
    <lineage>
        <taxon>Bacteria</taxon>
        <taxon>Pseudomonadati</taxon>
        <taxon>Pseudomonadota</taxon>
        <taxon>Betaproteobacteria</taxon>
        <taxon>Burkholderiales</taxon>
        <taxon>Oxalobacteraceae</taxon>
        <taxon>Telluria group</taxon>
        <taxon>Massilia</taxon>
    </lineage>
</organism>
<dbReference type="SUPFAM" id="SSF52172">
    <property type="entry name" value="CheY-like"/>
    <property type="match status" value="1"/>
</dbReference>
<comment type="catalytic activity">
    <reaction evidence="1">
        <text>ATP + protein L-histidine = ADP + protein N-phospho-L-histidine.</text>
        <dbReference type="EC" id="2.7.13.3"/>
    </reaction>
</comment>
<dbReference type="Gene3D" id="3.30.565.10">
    <property type="entry name" value="Histidine kinase-like ATPase, C-terminal domain"/>
    <property type="match status" value="1"/>
</dbReference>
<protein>
    <recommendedName>
        <fullName evidence="2">histidine kinase</fullName>
        <ecNumber evidence="2">2.7.13.3</ecNumber>
    </recommendedName>
</protein>
<dbReference type="Gene3D" id="1.10.287.130">
    <property type="match status" value="1"/>
</dbReference>
<dbReference type="InterPro" id="IPR001789">
    <property type="entry name" value="Sig_transdc_resp-reg_receiver"/>
</dbReference>
<dbReference type="CDD" id="cd00082">
    <property type="entry name" value="HisKA"/>
    <property type="match status" value="1"/>
</dbReference>
<name>A0ABT2A0F3_9BURK</name>
<dbReference type="EMBL" id="JANUGX010000001">
    <property type="protein sequence ID" value="MCS0587660.1"/>
    <property type="molecule type" value="Genomic_DNA"/>
</dbReference>
<dbReference type="SUPFAM" id="SSF55874">
    <property type="entry name" value="ATPase domain of HSP90 chaperone/DNA topoisomerase II/histidine kinase"/>
    <property type="match status" value="1"/>
</dbReference>
<evidence type="ECO:0000256" key="2">
    <source>
        <dbReference type="ARBA" id="ARBA00012438"/>
    </source>
</evidence>
<feature type="domain" description="Response regulatory" evidence="6">
    <location>
        <begin position="608"/>
        <end position="721"/>
    </location>
</feature>
<dbReference type="InterPro" id="IPR011006">
    <property type="entry name" value="CheY-like_superfamily"/>
</dbReference>
<evidence type="ECO:0000259" key="5">
    <source>
        <dbReference type="PROSITE" id="PS50109"/>
    </source>
</evidence>
<sequence length="724" mass="76396">MRVRTHLSLLAAAVFLPMIVGAGVAIKLLLDAERHAVLRGMQELARTSVLAMDQELTAAIATGRTLATSARLSQGNLESFYAQARAANAGTIRQTALLREDGQQLFNTALPFGQPIAPPLAGALQRVQGVLARGLPTVSNLIVGGATRRPVIAIELPLRLDDGRRVLLDQWFAVSHLNRVLPRDVAPSWQVAVFDRDGATLARNAAWKDEIGTRARPALLDGLRQGKAQIDIAGPDGKPMAAALARSALSGWTAVIGVPVSELEATAASAVSLIAATLLCAVALALAGAILFARRLLAATEYLGAATEGMAEGWLPPPADLRIAELNSLQQVLHAVSRRLQKAEAGRRKHLAEVQAARSVAESQNRAKDEFLAMLGHELRNPLGAISSAIALIQMGAGGPAAERAHQIIGRQSRHLAHLVDELLDANRVLSGKVVLAPVPLDLAGAVREAAQTLQTQGTTAAHEVTLALEPVWVHGDPTRLQQVIGNLIENAAKYTQAGGHIAVSTRVRDGMAELVVRDDGKGIEAELLPRVWDVFVQGKVSNRAKGGLGIGLAVVKSLVEQQHGTVAVHSRGAGQGSSFTVRLPLAAEVPADAAVERVDAAPLDGLRVLVVEDNEDLREMMCALLSSRGCVVGSAADGTTALALARNTLPQVAFVDIDLPDISGYEVARQLAGQGGIRLIAVTGYGQPDDVRRALAAGFDRHLKKPVRMEDIEQAIGAIDLVR</sequence>
<dbReference type="InterPro" id="IPR036890">
    <property type="entry name" value="HATPase_C_sf"/>
</dbReference>
<keyword evidence="7" id="KW-0547">Nucleotide-binding</keyword>
<dbReference type="RefSeq" id="WP_258843499.1">
    <property type="nucleotide sequence ID" value="NZ_JANUGX010000001.1"/>
</dbReference>
<keyword evidence="7" id="KW-0067">ATP-binding</keyword>
<reference evidence="7 8" key="1">
    <citation type="submission" date="2022-08" db="EMBL/GenBank/DDBJ databases">
        <title>Reclassification of Massilia species as members of the genera Telluria, Duganella, Pseudoduganella, Mokoshia gen. nov. and Zemynaea gen. nov. using orthogonal and non-orthogonal genome-based approaches.</title>
        <authorList>
            <person name="Bowman J.P."/>
        </authorList>
    </citation>
    <scope>NUCLEOTIDE SEQUENCE [LARGE SCALE GENOMIC DNA]</scope>
    <source>
        <strain evidence="7 8">LMG 28164</strain>
    </source>
</reference>
<dbReference type="PRINTS" id="PR00344">
    <property type="entry name" value="BCTRLSENSOR"/>
</dbReference>
<dbReference type="Pfam" id="PF00512">
    <property type="entry name" value="HisKA"/>
    <property type="match status" value="1"/>
</dbReference>
<dbReference type="PANTHER" id="PTHR43547">
    <property type="entry name" value="TWO-COMPONENT HISTIDINE KINASE"/>
    <property type="match status" value="1"/>
</dbReference>